<evidence type="ECO:0000256" key="1">
    <source>
        <dbReference type="ARBA" id="ARBA00008275"/>
    </source>
</evidence>
<dbReference type="Ensembl" id="ENSMMDT00005045343.1">
    <property type="protein sequence ID" value="ENSMMDP00005044457.1"/>
    <property type="gene ID" value="ENSMMDG00005020403.1"/>
</dbReference>
<feature type="region of interest" description="Disordered" evidence="4">
    <location>
        <begin position="54"/>
        <end position="89"/>
    </location>
</feature>
<feature type="compositionally biased region" description="Polar residues" evidence="4">
    <location>
        <begin position="622"/>
        <end position="637"/>
    </location>
</feature>
<feature type="compositionally biased region" description="Basic and acidic residues" evidence="4">
    <location>
        <begin position="807"/>
        <end position="823"/>
    </location>
</feature>
<feature type="compositionally biased region" description="Polar residues" evidence="4">
    <location>
        <begin position="680"/>
        <end position="692"/>
    </location>
</feature>
<sequence>MGTQGTGRKRNPNKERSTAEDDALNLIAREAEARLAAKRAARAEAREIRMKELERQQKELSDDDERMSVGSRGSVRVEDRDYLEKGSRAASALTAATLTSLGGTSSRRGSGETAITLDTEASIREIKEIHELKDQIQDVESKYTQNLKEIKDALVEVEEKYRKAMVSNAQLDNEKNNLMYQVDTLKDSLMELEELLSESRREYEEKVKEYEREKHAHSVLQFQFNEMKETLKQSEELLNKHGIVLGPDLNINGEVIEGETEGSSSGDPASRLAQDSQTSPMEGNSMLGSTQEIQLRSSGEEEVAPDQHQEILKEAKEIHSSSETPCNLTCVSTSREEQEACLQAVEDGVRENAVSNDSDVEINDSKITDEKNTVMYNSQFEGIATSPEEKLTGTEMVEVGDIEEASKGEIGAEKISTVDSENIVIECSDDMRETCNSVSEEQVNRPEDAEGSKSAMSCTDLCPDQEATEDNMKVCSPDDSTSAVSNIELQHEAVNAEEAENEELEEISNKSQTRDATGKKKKKKRRGKKKKGGAHEDEKQKSDAKEKSVLMEKENSKTEKDLDLPPSNNEPTAEPEVDNSSIKALQESRVNTSQDEQDKAHVVETDGVEAVESVMSINTQSNVSAVNLTDNSETTQGTEEHDGECTANIDNSKYETEVSTKTGVVQIESEIADIAENETWSINEVKLESTTDSPEDTVETTDCKENLEVDSPEPTNADAPTDQSESTNNSEIEDNKSVVPLNDDGFTDCLESSSFSEGPSTMISAGNDAAIVVSIGDPVEVTETVKDEEEPGVKMEQKSFSCSATAADHDEGYAEIKLDRTGEEELNGGLSGPEESPQLDSTSVPFPTDTETSDSTDSASSSIKHNAFVPENSISETDIQAEHFDDVSSFPVESQDLNTAHRVDQNDESKSEFTLETEESDIRILQTADSDEVADIDSPNKQDDSDGGSAIAQDHEHQNSQYDQGSEKSPCPEERQQDDSNDDKPDDSTAPQPAQQDSNEEDDEDEEGQSFDFDDMDMEEAIAANDSLTATQEDDESGVEVTSDEDNNDDSVASHCDSASNEVTEPQLQTEEEPAESNEKKCTTAEDSKADIPDELDTVSEADPNSVDNKEAPSEKGEDEQQNTVEKESGVADESRDILEEGEAGIVGELGIVASNLVEEVNQELCSPVGQGEDAIKHELQSEGKESSDIEPPLSRKDSKKNSKKEIRLRKLVDEREKMIEQVKKLKAQLEQKTQRNGMESGSGADGEILENGTDPSILELQRDSNRQISDLKFKLVKAEQEVTALEQNVTRLEGQVTRYKSASENSEKVEDELKAEKRKLQRELRSALDKIDELESNNSHLSKRLEKMKSNRGTAQTP</sequence>
<feature type="compositionally biased region" description="Basic and acidic residues" evidence="4">
    <location>
        <begin position="970"/>
        <end position="987"/>
    </location>
</feature>
<feature type="region of interest" description="Disordered" evidence="4">
    <location>
        <begin position="784"/>
        <end position="1142"/>
    </location>
</feature>
<keyword evidence="6" id="KW-1185">Reference proteome</keyword>
<evidence type="ECO:0008006" key="7">
    <source>
        <dbReference type="Google" id="ProtNLM"/>
    </source>
</evidence>
<reference evidence="5" key="2">
    <citation type="submission" date="2025-08" db="UniProtKB">
        <authorList>
            <consortium name="Ensembl"/>
        </authorList>
    </citation>
    <scope>IDENTIFICATION</scope>
</reference>
<protein>
    <recommendedName>
        <fullName evidence="7">Leucine rich repeat (in FLII) interacting protein 1a</fullName>
    </recommendedName>
</protein>
<feature type="compositionally biased region" description="Polar residues" evidence="4">
    <location>
        <begin position="261"/>
        <end position="297"/>
    </location>
</feature>
<accession>A0A667ZU99</accession>
<organism evidence="5 6">
    <name type="scientific">Myripristis murdjan</name>
    <name type="common">pinecone soldierfish</name>
    <dbReference type="NCBI Taxonomy" id="586833"/>
    <lineage>
        <taxon>Eukaryota</taxon>
        <taxon>Metazoa</taxon>
        <taxon>Chordata</taxon>
        <taxon>Craniata</taxon>
        <taxon>Vertebrata</taxon>
        <taxon>Euteleostomi</taxon>
        <taxon>Actinopterygii</taxon>
        <taxon>Neopterygii</taxon>
        <taxon>Teleostei</taxon>
        <taxon>Neoteleostei</taxon>
        <taxon>Acanthomorphata</taxon>
        <taxon>Holocentriformes</taxon>
        <taxon>Holocentridae</taxon>
        <taxon>Myripristis</taxon>
    </lineage>
</organism>
<feature type="region of interest" description="Disordered" evidence="4">
    <location>
        <begin position="1168"/>
        <end position="1210"/>
    </location>
</feature>
<feature type="compositionally biased region" description="Polar residues" evidence="4">
    <location>
        <begin position="750"/>
        <end position="761"/>
    </location>
</feature>
<feature type="compositionally biased region" description="Polar residues" evidence="4">
    <location>
        <begin position="578"/>
        <end position="594"/>
    </location>
</feature>
<dbReference type="InterPro" id="IPR019139">
    <property type="entry name" value="LRRFIP1/2"/>
</dbReference>
<dbReference type="PANTHER" id="PTHR19212:SF5">
    <property type="entry name" value="LEUCINE-RICH REPEAT FLIGHTLESS-INTERACTING PROTEIN 1"/>
    <property type="match status" value="1"/>
</dbReference>
<proteinExistence type="inferred from homology"/>
<dbReference type="Gene3D" id="1.20.5.4090">
    <property type="match status" value="1"/>
</dbReference>
<reference evidence="5" key="3">
    <citation type="submission" date="2025-09" db="UniProtKB">
        <authorList>
            <consortium name="Ensembl"/>
        </authorList>
    </citation>
    <scope>IDENTIFICATION</scope>
</reference>
<dbReference type="GO" id="GO:0000981">
    <property type="term" value="F:DNA-binding transcription factor activity, RNA polymerase II-specific"/>
    <property type="evidence" value="ECO:0007669"/>
    <property type="project" value="TreeGrafter"/>
</dbReference>
<feature type="compositionally biased region" description="Basic residues" evidence="4">
    <location>
        <begin position="519"/>
        <end position="532"/>
    </location>
</feature>
<feature type="compositionally biased region" description="Basic and acidic residues" evidence="4">
    <location>
        <begin position="75"/>
        <end position="87"/>
    </location>
</feature>
<gene>
    <name evidence="5" type="primary">lrrfip1a</name>
</gene>
<feature type="region of interest" description="Disordered" evidence="4">
    <location>
        <begin position="680"/>
        <end position="761"/>
    </location>
</feature>
<feature type="compositionally biased region" description="Low complexity" evidence="4">
    <location>
        <begin position="848"/>
        <end position="862"/>
    </location>
</feature>
<reference evidence="5" key="1">
    <citation type="submission" date="2019-06" db="EMBL/GenBank/DDBJ databases">
        <authorList>
            <consortium name="Wellcome Sanger Institute Data Sharing"/>
        </authorList>
    </citation>
    <scope>NUCLEOTIDE SEQUENCE [LARGE SCALE GENOMIC DNA]</scope>
</reference>
<name>A0A667ZU99_9TELE</name>
<feature type="compositionally biased region" description="Polar residues" evidence="4">
    <location>
        <begin position="721"/>
        <end position="730"/>
    </location>
</feature>
<evidence type="ECO:0000313" key="5">
    <source>
        <dbReference type="Ensembl" id="ENSMMDP00005044457.1"/>
    </source>
</evidence>
<evidence type="ECO:0000256" key="4">
    <source>
        <dbReference type="SAM" id="MobiDB-lite"/>
    </source>
</evidence>
<comment type="similarity">
    <text evidence="1">Belongs to the LRRFIP family.</text>
</comment>
<feature type="coiled-coil region" evidence="3">
    <location>
        <begin position="122"/>
        <end position="220"/>
    </location>
</feature>
<dbReference type="Pfam" id="PF09738">
    <property type="entry name" value="LRRFIP"/>
    <property type="match status" value="2"/>
</dbReference>
<feature type="compositionally biased region" description="Basic and acidic residues" evidence="4">
    <location>
        <begin position="1125"/>
        <end position="1139"/>
    </location>
</feature>
<evidence type="ECO:0000256" key="3">
    <source>
        <dbReference type="SAM" id="Coils"/>
    </source>
</evidence>
<dbReference type="InParanoid" id="A0A667ZU99"/>
<feature type="compositionally biased region" description="Basic and acidic residues" evidence="4">
    <location>
        <begin position="533"/>
        <end position="563"/>
    </location>
</feature>
<feature type="compositionally biased region" description="Basic and acidic residues" evidence="4">
    <location>
        <begin position="1174"/>
        <end position="1210"/>
    </location>
</feature>
<feature type="region of interest" description="Disordered" evidence="4">
    <location>
        <begin position="1"/>
        <end position="23"/>
    </location>
</feature>
<keyword evidence="2 3" id="KW-0175">Coiled coil</keyword>
<feature type="compositionally biased region" description="Basic and acidic residues" evidence="4">
    <location>
        <begin position="899"/>
        <end position="913"/>
    </location>
</feature>
<feature type="compositionally biased region" description="Acidic residues" evidence="4">
    <location>
        <begin position="998"/>
        <end position="1020"/>
    </location>
</feature>
<feature type="region of interest" description="Disordered" evidence="4">
    <location>
        <begin position="433"/>
        <end position="601"/>
    </location>
</feature>
<feature type="region of interest" description="Disordered" evidence="4">
    <location>
        <begin position="1332"/>
        <end position="1359"/>
    </location>
</feature>
<feature type="compositionally biased region" description="Polar residues" evidence="4">
    <location>
        <begin position="478"/>
        <end position="488"/>
    </location>
</feature>
<feature type="compositionally biased region" description="Polar residues" evidence="4">
    <location>
        <begin position="1057"/>
        <end position="1069"/>
    </location>
</feature>
<feature type="region of interest" description="Disordered" evidence="4">
    <location>
        <begin position="1229"/>
        <end position="1258"/>
    </location>
</feature>
<feature type="compositionally biased region" description="Acidic residues" evidence="4">
    <location>
        <begin position="495"/>
        <end position="506"/>
    </location>
</feature>
<feature type="compositionally biased region" description="Basic and acidic residues" evidence="4">
    <location>
        <begin position="442"/>
        <end position="451"/>
    </location>
</feature>
<evidence type="ECO:0000256" key="2">
    <source>
        <dbReference type="ARBA" id="ARBA00023054"/>
    </source>
</evidence>
<dbReference type="GeneTree" id="ENSGT00530000063564"/>
<feature type="compositionally biased region" description="Basic and acidic residues" evidence="4">
    <location>
        <begin position="1077"/>
        <end position="1092"/>
    </location>
</feature>
<dbReference type="PANTHER" id="PTHR19212">
    <property type="entry name" value="LEUCINE RICH REPEAT IN FLII INTERACTING PROTEIN"/>
    <property type="match status" value="1"/>
</dbReference>
<dbReference type="Proteomes" id="UP000472263">
    <property type="component" value="Chromosome 21"/>
</dbReference>
<feature type="region of interest" description="Disordered" evidence="4">
    <location>
        <begin position="258"/>
        <end position="306"/>
    </location>
</feature>
<feature type="compositionally biased region" description="Acidic residues" evidence="4">
    <location>
        <begin position="1032"/>
        <end position="1049"/>
    </location>
</feature>
<feature type="region of interest" description="Disordered" evidence="4">
    <location>
        <begin position="622"/>
        <end position="651"/>
    </location>
</feature>
<dbReference type="GO" id="GO:0000978">
    <property type="term" value="F:RNA polymerase II cis-regulatory region sequence-specific DNA binding"/>
    <property type="evidence" value="ECO:0007669"/>
    <property type="project" value="TreeGrafter"/>
</dbReference>
<evidence type="ECO:0000313" key="6">
    <source>
        <dbReference type="Proteomes" id="UP000472263"/>
    </source>
</evidence>